<evidence type="ECO:0000313" key="3">
    <source>
        <dbReference type="Proteomes" id="UP000289996"/>
    </source>
</evidence>
<sequence>MSKYWVQVWLYTRYFFKVAWDNLGLLLYTVALPLVFMVLNMHALFFKPLTLSGFMSNVMAFIAWIIFSNLLMVMADIAMLREQGYLKQYASLVVNPTVFIVSKLLVCLGQLVVILGLVGIACGIVFQLSIVGLVLRLWGVLALTTLPILGYCLPLLSLPVRYKTLNAVVNSILIIVMVGFSAVANLFNFSVANLALNVLNPVYLVLNCFNLLINGNWGHFLPAYLAAFIALGLVGVISYRHLKLLPTEGL</sequence>
<reference evidence="2 3" key="1">
    <citation type="submission" date="2018-11" db="EMBL/GenBank/DDBJ databases">
        <authorList>
            <person name="Wuyts S."/>
        </authorList>
    </citation>
    <scope>NUCLEOTIDE SEQUENCE [LARGE SCALE GENOMIC DNA]</scope>
    <source>
        <strain evidence="2">Lactobacillus mudanjiangensis AMBF249</strain>
    </source>
</reference>
<name>A0A660E728_9LACO</name>
<dbReference type="AlphaFoldDB" id="A0A660E728"/>
<keyword evidence="1" id="KW-0472">Membrane</keyword>
<dbReference type="EMBL" id="UYIG01000101">
    <property type="protein sequence ID" value="VDG28178.1"/>
    <property type="molecule type" value="Genomic_DNA"/>
</dbReference>
<dbReference type="OrthoDB" id="2293999at2"/>
<organism evidence="2 3">
    <name type="scientific">Lactiplantibacillus mudanjiangensis</name>
    <dbReference type="NCBI Taxonomy" id="1296538"/>
    <lineage>
        <taxon>Bacteria</taxon>
        <taxon>Bacillati</taxon>
        <taxon>Bacillota</taxon>
        <taxon>Bacilli</taxon>
        <taxon>Lactobacillales</taxon>
        <taxon>Lactobacillaceae</taxon>
        <taxon>Lactiplantibacillus</taxon>
    </lineage>
</organism>
<feature type="transmembrane region" description="Helical" evidence="1">
    <location>
        <begin position="194"/>
        <end position="213"/>
    </location>
</feature>
<evidence type="ECO:0000313" key="2">
    <source>
        <dbReference type="EMBL" id="VDG28178.1"/>
    </source>
</evidence>
<dbReference type="RefSeq" id="WP_130851689.1">
    <property type="nucleotide sequence ID" value="NZ_UYIG01000101.1"/>
</dbReference>
<feature type="transmembrane region" description="Helical" evidence="1">
    <location>
        <begin position="100"/>
        <end position="126"/>
    </location>
</feature>
<proteinExistence type="predicted"/>
<keyword evidence="1" id="KW-0812">Transmembrane</keyword>
<feature type="transmembrane region" description="Helical" evidence="1">
    <location>
        <begin position="58"/>
        <end position="80"/>
    </location>
</feature>
<feature type="transmembrane region" description="Helical" evidence="1">
    <location>
        <begin position="219"/>
        <end position="239"/>
    </location>
</feature>
<dbReference type="Proteomes" id="UP000289996">
    <property type="component" value="Unassembled WGS sequence"/>
</dbReference>
<evidence type="ECO:0000256" key="1">
    <source>
        <dbReference type="SAM" id="Phobius"/>
    </source>
</evidence>
<feature type="transmembrane region" description="Helical" evidence="1">
    <location>
        <begin position="25"/>
        <end position="46"/>
    </location>
</feature>
<keyword evidence="1" id="KW-1133">Transmembrane helix</keyword>
<feature type="transmembrane region" description="Helical" evidence="1">
    <location>
        <begin position="133"/>
        <end position="156"/>
    </location>
</feature>
<protein>
    <submittedName>
        <fullName evidence="2">Uncharacterized protein</fullName>
    </submittedName>
</protein>
<keyword evidence="3" id="KW-1185">Reference proteome</keyword>
<gene>
    <name evidence="2" type="ORF">MUDAN_MDHGFNIF_02901</name>
</gene>
<accession>A0A660E728</accession>
<feature type="transmembrane region" description="Helical" evidence="1">
    <location>
        <begin position="168"/>
        <end position="187"/>
    </location>
</feature>